<dbReference type="InterPro" id="IPR001849">
    <property type="entry name" value="PH_domain"/>
</dbReference>
<keyword evidence="9" id="KW-1185">Reference proteome</keyword>
<feature type="compositionally biased region" description="Polar residues" evidence="4">
    <location>
        <begin position="407"/>
        <end position="416"/>
    </location>
</feature>
<feature type="compositionally biased region" description="Low complexity" evidence="4">
    <location>
        <begin position="85"/>
        <end position="100"/>
    </location>
</feature>
<feature type="compositionally biased region" description="Polar residues" evidence="4">
    <location>
        <begin position="882"/>
        <end position="891"/>
    </location>
</feature>
<accession>A0A9P8P525</accession>
<dbReference type="SMART" id="SM00326">
    <property type="entry name" value="SH3"/>
    <property type="match status" value="1"/>
</dbReference>
<dbReference type="GO" id="GO:0001881">
    <property type="term" value="P:receptor recycling"/>
    <property type="evidence" value="ECO:0007669"/>
    <property type="project" value="TreeGrafter"/>
</dbReference>
<dbReference type="InterPro" id="IPR036028">
    <property type="entry name" value="SH3-like_dom_sf"/>
</dbReference>
<dbReference type="GeneID" id="70235541"/>
<evidence type="ECO:0000256" key="2">
    <source>
        <dbReference type="ARBA" id="ARBA00022553"/>
    </source>
</evidence>
<dbReference type="EMBL" id="JAEUBE010000295">
    <property type="protein sequence ID" value="KAH3665392.1"/>
    <property type="molecule type" value="Genomic_DNA"/>
</dbReference>
<dbReference type="Gene3D" id="2.30.29.30">
    <property type="entry name" value="Pleckstrin-homology domain (PH domain)/Phosphotyrosine-binding domain (PTB)"/>
    <property type="match status" value="1"/>
</dbReference>
<feature type="compositionally biased region" description="Polar residues" evidence="4">
    <location>
        <begin position="114"/>
        <end position="129"/>
    </location>
</feature>
<dbReference type="PANTHER" id="PTHR22902">
    <property type="entry name" value="SESQUIPEDALIAN"/>
    <property type="match status" value="1"/>
</dbReference>
<feature type="compositionally biased region" description="Basic and acidic residues" evidence="4">
    <location>
        <begin position="130"/>
        <end position="143"/>
    </location>
</feature>
<dbReference type="Proteomes" id="UP000769157">
    <property type="component" value="Unassembled WGS sequence"/>
</dbReference>
<dbReference type="AlphaFoldDB" id="A0A9P8P525"/>
<dbReference type="InterPro" id="IPR001660">
    <property type="entry name" value="SAM"/>
</dbReference>
<feature type="region of interest" description="Disordered" evidence="4">
    <location>
        <begin position="827"/>
        <end position="891"/>
    </location>
</feature>
<reference evidence="8" key="1">
    <citation type="journal article" date="2021" name="Open Biol.">
        <title>Shared evolutionary footprints suggest mitochondrial oxidative damage underlies multiple complex I losses in fungi.</title>
        <authorList>
            <person name="Schikora-Tamarit M.A."/>
            <person name="Marcet-Houben M."/>
            <person name="Nosek J."/>
            <person name="Gabaldon T."/>
        </authorList>
    </citation>
    <scope>NUCLEOTIDE SEQUENCE</scope>
    <source>
        <strain evidence="8">CBS6075</strain>
    </source>
</reference>
<dbReference type="PANTHER" id="PTHR22902:SF27">
    <property type="entry name" value="PLECKSTRIN HOMOLOGY DOMAIN-CONTAINING FAMILY A MEMBER 3"/>
    <property type="match status" value="1"/>
</dbReference>
<dbReference type="InterPro" id="IPR011993">
    <property type="entry name" value="PH-like_dom_sf"/>
</dbReference>
<gene>
    <name evidence="8" type="ORF">OGAPHI_003576</name>
</gene>
<evidence type="ECO:0000256" key="3">
    <source>
        <dbReference type="PROSITE-ProRule" id="PRU00192"/>
    </source>
</evidence>
<comment type="caution">
    <text evidence="8">The sequence shown here is derived from an EMBL/GenBank/DDBJ whole genome shotgun (WGS) entry which is preliminary data.</text>
</comment>
<dbReference type="SMART" id="SM00233">
    <property type="entry name" value="PH"/>
    <property type="match status" value="1"/>
</dbReference>
<dbReference type="PROSITE" id="PS50002">
    <property type="entry name" value="SH3"/>
    <property type="match status" value="1"/>
</dbReference>
<dbReference type="Pfam" id="PF00018">
    <property type="entry name" value="SH3_1"/>
    <property type="match status" value="1"/>
</dbReference>
<feature type="region of interest" description="Disordered" evidence="4">
    <location>
        <begin position="400"/>
        <end position="529"/>
    </location>
</feature>
<protein>
    <recommendedName>
        <fullName evidence="10">Protein BOI2</fullName>
    </recommendedName>
</protein>
<dbReference type="SUPFAM" id="SSF47769">
    <property type="entry name" value="SAM/Pointed domain"/>
    <property type="match status" value="1"/>
</dbReference>
<reference evidence="8" key="2">
    <citation type="submission" date="2021-01" db="EMBL/GenBank/DDBJ databases">
        <authorList>
            <person name="Schikora-Tamarit M.A."/>
        </authorList>
    </citation>
    <scope>NUCLEOTIDE SEQUENCE</scope>
    <source>
        <strain evidence="8">CBS6075</strain>
    </source>
</reference>
<evidence type="ECO:0000259" key="6">
    <source>
        <dbReference type="PROSITE" id="PS50003"/>
    </source>
</evidence>
<feature type="compositionally biased region" description="Polar residues" evidence="4">
    <location>
        <begin position="305"/>
        <end position="335"/>
    </location>
</feature>
<dbReference type="Pfam" id="PF00169">
    <property type="entry name" value="PH"/>
    <property type="match status" value="1"/>
</dbReference>
<evidence type="ECO:0000313" key="8">
    <source>
        <dbReference type="EMBL" id="KAH3665392.1"/>
    </source>
</evidence>
<dbReference type="Gene3D" id="2.30.30.40">
    <property type="entry name" value="SH3 Domains"/>
    <property type="match status" value="1"/>
</dbReference>
<dbReference type="InterPro" id="IPR045188">
    <property type="entry name" value="Boi1/Boi2-like"/>
</dbReference>
<evidence type="ECO:0000256" key="1">
    <source>
        <dbReference type="ARBA" id="ARBA00022443"/>
    </source>
</evidence>
<dbReference type="Pfam" id="PF07647">
    <property type="entry name" value="SAM_2"/>
    <property type="match status" value="1"/>
</dbReference>
<feature type="region of interest" description="Disordered" evidence="4">
    <location>
        <begin position="263"/>
        <end position="367"/>
    </location>
</feature>
<evidence type="ECO:0000313" key="9">
    <source>
        <dbReference type="Proteomes" id="UP000769157"/>
    </source>
</evidence>
<dbReference type="GO" id="GO:0005802">
    <property type="term" value="C:trans-Golgi network"/>
    <property type="evidence" value="ECO:0007669"/>
    <property type="project" value="TreeGrafter"/>
</dbReference>
<evidence type="ECO:0000259" key="7">
    <source>
        <dbReference type="PROSITE" id="PS50105"/>
    </source>
</evidence>
<dbReference type="SUPFAM" id="SSF50044">
    <property type="entry name" value="SH3-domain"/>
    <property type="match status" value="1"/>
</dbReference>
<dbReference type="OrthoDB" id="73680at2759"/>
<organism evidence="8 9">
    <name type="scientific">Ogataea philodendri</name>
    <dbReference type="NCBI Taxonomy" id="1378263"/>
    <lineage>
        <taxon>Eukaryota</taxon>
        <taxon>Fungi</taxon>
        <taxon>Dikarya</taxon>
        <taxon>Ascomycota</taxon>
        <taxon>Saccharomycotina</taxon>
        <taxon>Pichiomycetes</taxon>
        <taxon>Pichiales</taxon>
        <taxon>Pichiaceae</taxon>
        <taxon>Ogataea</taxon>
    </lineage>
</organism>
<dbReference type="GO" id="GO:0005769">
    <property type="term" value="C:early endosome"/>
    <property type="evidence" value="ECO:0007669"/>
    <property type="project" value="TreeGrafter"/>
</dbReference>
<feature type="domain" description="PH" evidence="6">
    <location>
        <begin position="581"/>
        <end position="701"/>
    </location>
</feature>
<dbReference type="CDD" id="cd09535">
    <property type="entry name" value="SAM_BOI-like_fungal"/>
    <property type="match status" value="1"/>
</dbReference>
<feature type="compositionally biased region" description="Polar residues" evidence="4">
    <location>
        <begin position="758"/>
        <end position="778"/>
    </location>
</feature>
<dbReference type="PROSITE" id="PS50003">
    <property type="entry name" value="PH_DOMAIN"/>
    <property type="match status" value="1"/>
</dbReference>
<feature type="compositionally biased region" description="Basic and acidic residues" evidence="4">
    <location>
        <begin position="454"/>
        <end position="466"/>
    </location>
</feature>
<dbReference type="Gene3D" id="1.10.150.50">
    <property type="entry name" value="Transcription Factor, Ets-1"/>
    <property type="match status" value="1"/>
</dbReference>
<evidence type="ECO:0000259" key="5">
    <source>
        <dbReference type="PROSITE" id="PS50002"/>
    </source>
</evidence>
<keyword evidence="2" id="KW-0597">Phosphoprotein</keyword>
<feature type="domain" description="SH3" evidence="5">
    <location>
        <begin position="5"/>
        <end position="69"/>
    </location>
</feature>
<proteinExistence type="predicted"/>
<dbReference type="SMART" id="SM00454">
    <property type="entry name" value="SAM"/>
    <property type="match status" value="1"/>
</dbReference>
<dbReference type="GO" id="GO:0007032">
    <property type="term" value="P:endosome organization"/>
    <property type="evidence" value="ECO:0007669"/>
    <property type="project" value="TreeGrafter"/>
</dbReference>
<dbReference type="InterPro" id="IPR013761">
    <property type="entry name" value="SAM/pointed_sf"/>
</dbReference>
<feature type="compositionally biased region" description="Acidic residues" evidence="4">
    <location>
        <begin position="338"/>
        <end position="349"/>
    </location>
</feature>
<feature type="compositionally biased region" description="Polar residues" evidence="4">
    <location>
        <begin position="827"/>
        <end position="843"/>
    </location>
</feature>
<feature type="compositionally biased region" description="Basic and acidic residues" evidence="4">
    <location>
        <begin position="494"/>
        <end position="514"/>
    </location>
</feature>
<dbReference type="SUPFAM" id="SSF50729">
    <property type="entry name" value="PH domain-like"/>
    <property type="match status" value="1"/>
</dbReference>
<evidence type="ECO:0000256" key="4">
    <source>
        <dbReference type="SAM" id="MobiDB-lite"/>
    </source>
</evidence>
<name>A0A9P8P525_9ASCO</name>
<sequence length="891" mass="98065">MSANDHGTYFSVIKEFNARLGDELTIHPGDTIELISDDSEFDDGWYMGRNLATNSVGLYPKAFTTLLSEQAKGKPSLLRSRSRRLTPSGSPATTTPPAAASKFLRVSEEIGESGANSSGSITQSTYNHTTDSKESDHMSLADRSRDTVTGKYVSVHRTLNDIDKALEELDYDDRSYEKDIIAGSALNPVEVKTWTPEQVTQYFSSLNFDVESTGQFARHKINGAILIQLELSYLKELEIASFGTRFEIYKEIEELRLASENRSYKRKTSSGVSGPKILMPSVNNKQTHARKRSQSLDNIPVSHYVASNSASKSELEVQQTHQPQDMDQLNDTTAYDETPSEESVADEEFSTPTGLFESPRKAPQPPVFDNLSREAVITNSDYHSSKPSSDFKNREHIHSRILHSRESSIGNTSSIYTEKKHSRNPSSSSFANALQHKAYSPNRGHSRNNSDLNVARREKGQQRFEDSTEETSSNKIGSHDKRNTEDSTPLNRQDIPKLEFDKKGAVSPERRTVSAREMSPNSKALDPKRVASAAALTASTTSRATGSNGLRNLGALRSSKSSTSAFQEGIRNISTDEAIRTADFSGWMSKRGNLSIGSWKQRYFTLHKTRLSYFGSLKDKREKGLIDITSHRVLPAVDSEDKISAVYAATTGSGRFCFKLVPPAPGSKKGLTFTQQKVHYFAVDTKQEMRDWMAALMKATIELDESVPVISSCVTPTIPLHKAQELLAQARENARVNLENLEKEQSLQDLTTDEEGSFKSSVNSNAQTPISQPSTQFQNNSTTPTSLNSTNRKPSVRLDTSAATPDISGVNGLSTPYLVTSGLMSPNSSLTSELNSPGTSSLRGSKKAMKKVSTAATNPVPMITKLENEESSSYSAESNKNKTSSPSISKR</sequence>
<feature type="region of interest" description="Disordered" evidence="4">
    <location>
        <begin position="745"/>
        <end position="810"/>
    </location>
</feature>
<keyword evidence="1 3" id="KW-0728">SH3 domain</keyword>
<dbReference type="FunFam" id="2.30.29.30:FF:000230">
    <property type="entry name" value="Polarized growth protein (Boi2)"/>
    <property type="match status" value="1"/>
</dbReference>
<dbReference type="GO" id="GO:0005829">
    <property type="term" value="C:cytosol"/>
    <property type="evidence" value="ECO:0007669"/>
    <property type="project" value="GOC"/>
</dbReference>
<dbReference type="RefSeq" id="XP_046060596.1">
    <property type="nucleotide sequence ID" value="XM_046204564.1"/>
</dbReference>
<dbReference type="PROSITE" id="PS50105">
    <property type="entry name" value="SAM_DOMAIN"/>
    <property type="match status" value="1"/>
</dbReference>
<feature type="compositionally biased region" description="Low complexity" evidence="4">
    <location>
        <begin position="779"/>
        <end position="791"/>
    </location>
</feature>
<dbReference type="CDD" id="cd13316">
    <property type="entry name" value="PH_Boi"/>
    <property type="match status" value="1"/>
</dbReference>
<dbReference type="InterPro" id="IPR001452">
    <property type="entry name" value="SH3_domain"/>
</dbReference>
<feature type="region of interest" description="Disordered" evidence="4">
    <location>
        <begin position="74"/>
        <end position="100"/>
    </location>
</feature>
<evidence type="ECO:0008006" key="10">
    <source>
        <dbReference type="Google" id="ProtNLM"/>
    </source>
</evidence>
<dbReference type="GO" id="GO:0042147">
    <property type="term" value="P:retrograde transport, endosome to Golgi"/>
    <property type="evidence" value="ECO:0007669"/>
    <property type="project" value="TreeGrafter"/>
</dbReference>
<dbReference type="GO" id="GO:0055037">
    <property type="term" value="C:recycling endosome"/>
    <property type="evidence" value="ECO:0007669"/>
    <property type="project" value="TreeGrafter"/>
</dbReference>
<feature type="region of interest" description="Disordered" evidence="4">
    <location>
        <begin position="112"/>
        <end position="143"/>
    </location>
</feature>
<feature type="domain" description="SAM" evidence="7">
    <location>
        <begin position="194"/>
        <end position="258"/>
    </location>
</feature>